<gene>
    <name evidence="1 3 4" type="ORF">SRAE_2000452800</name>
</gene>
<dbReference type="EMBL" id="LN609529">
    <property type="protein sequence ID" value="CEF69882.1"/>
    <property type="molecule type" value="Genomic_DNA"/>
</dbReference>
<dbReference type="InterPro" id="IPR004245">
    <property type="entry name" value="DUF229"/>
</dbReference>
<reference evidence="3" key="2">
    <citation type="submission" date="2020-12" db="UniProtKB">
        <authorList>
            <consortium name="WormBaseParasite"/>
        </authorList>
    </citation>
    <scope>IDENTIFICATION</scope>
</reference>
<evidence type="ECO:0000313" key="2">
    <source>
        <dbReference type="Proteomes" id="UP000035682"/>
    </source>
</evidence>
<dbReference type="Pfam" id="PF02995">
    <property type="entry name" value="DUF229"/>
    <property type="match status" value="1"/>
</dbReference>
<dbReference type="WBParaSite" id="SRAE_2000452800.1">
    <property type="protein sequence ID" value="SRAE_2000452800.1"/>
    <property type="gene ID" value="WBGene00264760"/>
</dbReference>
<name>A0A090LJ74_STRRB</name>
<dbReference type="InterPro" id="IPR017850">
    <property type="entry name" value="Alkaline_phosphatase_core_sf"/>
</dbReference>
<protein>
    <submittedName>
        <fullName evidence="3">Sulfatase N-terminal domain-containing protein</fullName>
    </submittedName>
</protein>
<dbReference type="CDD" id="cd16021">
    <property type="entry name" value="ALP_like"/>
    <property type="match status" value="1"/>
</dbReference>
<dbReference type="Proteomes" id="UP000035682">
    <property type="component" value="Unplaced"/>
</dbReference>
<dbReference type="GeneID" id="36382253"/>
<dbReference type="Gene3D" id="3.40.720.10">
    <property type="entry name" value="Alkaline Phosphatase, subunit A"/>
    <property type="match status" value="1"/>
</dbReference>
<sequence>MGNFIGNCKYRCSVGISDTKIEVDEWIDINKSKPKCDVFEVNCYDKNTKKLLFQDLFLQLVKINNFKKEEPTFLIDSYPLNELNDKYSIHIILLDSISQYNIERGFVKTLNYLKKTYKAFNFKYLNKIATNSQPNAYGFLMNRRVIPLLNMKNSNVTPSDYEKIGKSYCNEYLDNEPYIIKYYRQLNYKILIGEDGDESVFAWQRCKGFNTSYSHHTTRPYMYHLKNKKKSIYIENFHKKCLKRHSLHLDYLSSFLKTYKNSKTFSLTWLSSISHSHITGHYQYDKYFQKYFKKNKQFFDNSFLFIMSDHGFKMGNYRFTDIGDYEDRNPFLIISVPNDLRDENNEIIKNMKYNINKHISHYDIYATLLDIATEAGRNNFKILKQFDLNKIIKNDKIKGLSLLRKIEKSRECFDMEISGEHCLCREKFYTFDQTFLQKKYNINEEDSQEIFNIIIKRIKNNFLNSLNFMINRGNVSNICMPLMLKNNGLFIIKYKELQNGKLFFWIRQEVLPKGIFEAYFYENGEIAMLSHLRIDPYKKYTQPCIGPGDYEKYCYCKSLLEKRQEK</sequence>
<proteinExistence type="predicted"/>
<accession>A0A090LJ74</accession>
<dbReference type="OMA" id="APYEAVC"/>
<evidence type="ECO:0000313" key="3">
    <source>
        <dbReference type="WBParaSite" id="SRAE_2000452800.1"/>
    </source>
</evidence>
<dbReference type="CTD" id="36382253"/>
<evidence type="ECO:0000313" key="1">
    <source>
        <dbReference type="EMBL" id="CEF69882.1"/>
    </source>
</evidence>
<keyword evidence="2" id="KW-1185">Reference proteome</keyword>
<dbReference type="WormBase" id="SRAE_2000452800">
    <property type="protein sequence ID" value="SRP05251"/>
    <property type="gene ID" value="WBGene00264760"/>
</dbReference>
<dbReference type="AlphaFoldDB" id="A0A090LJ74"/>
<reference evidence="1 2" key="1">
    <citation type="submission" date="2014-09" db="EMBL/GenBank/DDBJ databases">
        <authorList>
            <person name="Martin A.A."/>
        </authorList>
    </citation>
    <scope>NUCLEOTIDE SEQUENCE</scope>
    <source>
        <strain evidence="2">ED321</strain>
        <strain evidence="1">ED321 Heterogonic</strain>
    </source>
</reference>
<dbReference type="RefSeq" id="XP_024509081.1">
    <property type="nucleotide sequence ID" value="XM_024643409.1"/>
</dbReference>
<evidence type="ECO:0000313" key="4">
    <source>
        <dbReference type="WormBase" id="SRAE_2000452800"/>
    </source>
</evidence>
<dbReference type="PANTHER" id="PTHR10974">
    <property type="entry name" value="FI08016P-RELATED"/>
    <property type="match status" value="1"/>
</dbReference>
<dbReference type="PANTHER" id="PTHR10974:SF75">
    <property type="entry name" value="SULFATASE DOMAIN-CONTAINING PROTEIN"/>
    <property type="match status" value="1"/>
</dbReference>
<dbReference type="GO" id="GO:0005615">
    <property type="term" value="C:extracellular space"/>
    <property type="evidence" value="ECO:0007669"/>
    <property type="project" value="TreeGrafter"/>
</dbReference>
<dbReference type="STRING" id="34506.A0A090LJ74"/>
<dbReference type="SUPFAM" id="SSF53649">
    <property type="entry name" value="Alkaline phosphatase-like"/>
    <property type="match status" value="1"/>
</dbReference>
<organism evidence="1">
    <name type="scientific">Strongyloides ratti</name>
    <name type="common">Parasitic roundworm</name>
    <dbReference type="NCBI Taxonomy" id="34506"/>
    <lineage>
        <taxon>Eukaryota</taxon>
        <taxon>Metazoa</taxon>
        <taxon>Ecdysozoa</taxon>
        <taxon>Nematoda</taxon>
        <taxon>Chromadorea</taxon>
        <taxon>Rhabditida</taxon>
        <taxon>Tylenchina</taxon>
        <taxon>Panagrolaimomorpha</taxon>
        <taxon>Strongyloidoidea</taxon>
        <taxon>Strongyloididae</taxon>
        <taxon>Strongyloides</taxon>
    </lineage>
</organism>
<dbReference type="OrthoDB" id="5862419at2759"/>